<protein>
    <submittedName>
        <fullName evidence="2">Uncharacterized protein</fullName>
    </submittedName>
</protein>
<gene>
    <name evidence="2" type="primary">Acey_s0014.g2423</name>
    <name evidence="2" type="ORF">Y032_0014g2423</name>
</gene>
<feature type="compositionally biased region" description="Polar residues" evidence="1">
    <location>
        <begin position="760"/>
        <end position="772"/>
    </location>
</feature>
<feature type="compositionally biased region" description="Polar residues" evidence="1">
    <location>
        <begin position="906"/>
        <end position="968"/>
    </location>
</feature>
<name>A0A016VAI9_9BILA</name>
<feature type="compositionally biased region" description="Polar residues" evidence="1">
    <location>
        <begin position="717"/>
        <end position="732"/>
    </location>
</feature>
<evidence type="ECO:0000313" key="3">
    <source>
        <dbReference type="Proteomes" id="UP000024635"/>
    </source>
</evidence>
<feature type="compositionally biased region" description="Low complexity" evidence="1">
    <location>
        <begin position="734"/>
        <end position="758"/>
    </location>
</feature>
<feature type="compositionally biased region" description="Low complexity" evidence="1">
    <location>
        <begin position="831"/>
        <end position="845"/>
    </location>
</feature>
<dbReference type="STRING" id="53326.A0A016VAI9"/>
<feature type="compositionally biased region" description="Basic and acidic residues" evidence="1">
    <location>
        <begin position="2006"/>
        <end position="2015"/>
    </location>
</feature>
<feature type="compositionally biased region" description="Low complexity" evidence="1">
    <location>
        <begin position="319"/>
        <end position="332"/>
    </location>
</feature>
<proteinExistence type="predicted"/>
<feature type="compositionally biased region" description="Polar residues" evidence="1">
    <location>
        <begin position="1092"/>
        <end position="1103"/>
    </location>
</feature>
<feature type="compositionally biased region" description="Low complexity" evidence="1">
    <location>
        <begin position="549"/>
        <end position="562"/>
    </location>
</feature>
<reference evidence="3" key="1">
    <citation type="journal article" date="2015" name="Nat. Genet.">
        <title>The genome and transcriptome of the zoonotic hookworm Ancylostoma ceylanicum identify infection-specific gene families.</title>
        <authorList>
            <person name="Schwarz E.M."/>
            <person name="Hu Y."/>
            <person name="Antoshechkin I."/>
            <person name="Miller M.M."/>
            <person name="Sternberg P.W."/>
            <person name="Aroian R.V."/>
        </authorList>
    </citation>
    <scope>NUCLEOTIDE SEQUENCE</scope>
    <source>
        <strain evidence="3">HY135</strain>
    </source>
</reference>
<evidence type="ECO:0000313" key="2">
    <source>
        <dbReference type="EMBL" id="EYC24291.1"/>
    </source>
</evidence>
<dbReference type="OrthoDB" id="5876712at2759"/>
<organism evidence="2 3">
    <name type="scientific">Ancylostoma ceylanicum</name>
    <dbReference type="NCBI Taxonomy" id="53326"/>
    <lineage>
        <taxon>Eukaryota</taxon>
        <taxon>Metazoa</taxon>
        <taxon>Ecdysozoa</taxon>
        <taxon>Nematoda</taxon>
        <taxon>Chromadorea</taxon>
        <taxon>Rhabditida</taxon>
        <taxon>Rhabditina</taxon>
        <taxon>Rhabditomorpha</taxon>
        <taxon>Strongyloidea</taxon>
        <taxon>Ancylostomatidae</taxon>
        <taxon>Ancylostomatinae</taxon>
        <taxon>Ancylostoma</taxon>
    </lineage>
</organism>
<feature type="compositionally biased region" description="Low complexity" evidence="1">
    <location>
        <begin position="357"/>
        <end position="373"/>
    </location>
</feature>
<comment type="caution">
    <text evidence="2">The sequence shown here is derived from an EMBL/GenBank/DDBJ whole genome shotgun (WGS) entry which is preliminary data.</text>
</comment>
<feature type="region of interest" description="Disordered" evidence="1">
    <location>
        <begin position="275"/>
        <end position="520"/>
    </location>
</feature>
<feature type="compositionally biased region" description="Polar residues" evidence="1">
    <location>
        <begin position="340"/>
        <end position="350"/>
    </location>
</feature>
<feature type="compositionally biased region" description="Low complexity" evidence="1">
    <location>
        <begin position="623"/>
        <end position="647"/>
    </location>
</feature>
<keyword evidence="3" id="KW-1185">Reference proteome</keyword>
<feature type="compositionally biased region" description="Polar residues" evidence="1">
    <location>
        <begin position="2046"/>
        <end position="2060"/>
    </location>
</feature>
<sequence>MDGSSSNVGSLIHFALEDVTRSLDIAEYNLRNLSLNPYISSRSDPSKASISLMEPSTPLPQPAQSSPSPELRIPQRYVVNKEYSSRPQLQLDWIFSTDPATVQRTQVARSVPVKKIPKTEWIFDTRGAAEHSKKHGHQPKQRKPLDEKIQPKMDMEWILSTHASLPYPVHLVQPDPQNDRVAGSEWIIQTTPDPNAAEAHDPVQSLEETKRMRSFVEEENQIRTGNLKSDPRSDEPERRLLDATRAAFQTPAGLPADQASAAGPTDQAIANASIPESHHAPPSMDIGLQPAAGPTDQASAAGPTDQTPAAGPSDQTSAGGPPDQTTTGPTDQSIAAGPSDQATAGPTDQASAAGPTDQASAAGPADQASAAGPTDQTAAGPSDQATAGPTYQASAAGPTDQASAAGPADQTSAGGPPDQPTAGPTDHASAAGPADQASAAGPTDQTAAGPSDQATAGPTDQASAAGPTDQTAAGPSDQTSAGGPPDQTTTGPTDQSIATGPTDHTAARPTDQTAAGPTDQFFAAGPMYEILAARLADQILAAGHIGQTSAAGPADQASAAGPTDQAAAGPSDQATAGPKDQALAAGPTDQTFTARPADQASAAGPTDQTAAGPSDQATAGRTDQASAAGPADQASAAGATDQTAAGPSDQATAGPTDQASATGPADQASAAGPTDQAAAGPSDQATAGPKDQALAAGPTDQTFTARPADQASAAGPTDQTAAGPSDQATAGRTDQASAAGPADQASAAGATDQTAAGPSDQATAGPTDQASATGPADQASAAGPTDQAAAGPSDQATAGPKDQALAAGPTDQTFTARPADQASAAGPTDQSSAAGPTGQTAAGPSDHTAARPTDQTAAGPTDQLFAAGPMYEILAARLADQILAAGHIDQTLAARPTDQASAPGPTDQTAAGPSDQATGGPTDQTSAAGPTDQTAAGPTDQASAPKPTDQTAAGPTDQTSAAGPTDQTPAAGPTDQASAPGPTDQTVAGPPDQTAAGPTDQFFAAGPMYEILAARIAGQILAAGPADQTAAGPTDQTAARLTDQAAPGSTDRTSAAGPTDQAVATSGTTESHHAAPVVDMGMQTGFPGVEQTAASFNYPSSDGMQRRLPGATHAAPEAPAGLPTDQASAAGPPVDQASASRPTDQTSAAGPTDQALATPSTPESHQATTGMDMGLHTGFSGTEQSPAAPSGPYSGEMQQHPPDTTQAAPEAPAGPPADQTLAAGNTDQASAPGPTDQALAATGADKASTAGPTDQALATSSTPESHQAPTGMNMERQAGSSATEQTATGTNDPLKMFLLARSPAGSLSTARRPGITPQNSLDDNSKENANKQDMKSAVPIADLTHEHLSTVPGPQLALAAQMMDADQMQLARLPEPGLSFIRSMTASDLDQLQTARAPEVPHPAYMTDLEIDQMPTARGPDPLKNKRPSFLEEVSDDINSADFISPTSASSSIPVTAKQETTRYSSYFDLHKGMVGQPRTTEDKRKIATPSPSVTKSEAVKDSSKINKRIPRVFRSDYSLKTAVEAKSLARIRLRAKAAYLRARRKKRQMLGHKRIDRTSTVMPTEQLVADDRVIQLGALRAPISIDSKRSMIRNGEQTNLRQVLRIYGAGQVEEPYDELPRRSSTKFVRGAIASVKYGRNMIEVMLCNTAIQAGRRGQASNWTFTHSRDVPTVPLVFAKTVLVDKHRPAAFCLSMSAPYWVSVYQEQYGSRKGGERIRESIEIRCCKDSGMPCYEMEAIEIDEHPLFKERVYLGRGVIRVDRDVRIPDDQELREFFSNFISTTTYRQYRIELPWRQILGKRDPGIPRAPQIIDIRTTVRPDAIHPHRFPKSAFFAKQLARSKGKKYKVQRRRRLPPPRCDTTGTIQSLSREISGNPEEVPLARVTSSTYAVVPTFAPAGNEVKITESVTQIPDQSTLGKVFLPHHTRLKESSSAAASGVLLSPTESSPQHSDREIIRHRKRSELPVRMRQQPRRFGKEPPTLLPPAKLSTAEAIESTESLSRPTELSKKDEKLLPVDSTQGSAKELALGGTQDNELAQRMASEESGLSTAISPGTSSSPGEVFEYAKESDQAQNGG</sequence>
<feature type="compositionally biased region" description="Polar residues" evidence="1">
    <location>
        <begin position="606"/>
        <end position="621"/>
    </location>
</feature>
<feature type="compositionally biased region" description="Polar residues" evidence="1">
    <location>
        <begin position="1250"/>
        <end position="1270"/>
    </location>
</feature>
<feature type="compositionally biased region" description="Basic and acidic residues" evidence="1">
    <location>
        <begin position="1323"/>
        <end position="1332"/>
    </location>
</feature>
<feature type="region of interest" description="Disordered" evidence="1">
    <location>
        <begin position="1092"/>
        <end position="1289"/>
    </location>
</feature>
<feature type="compositionally biased region" description="Polar residues" evidence="1">
    <location>
        <begin position="649"/>
        <end position="661"/>
    </location>
</feature>
<dbReference type="EMBL" id="JARK01001350">
    <property type="protein sequence ID" value="EYC24291.1"/>
    <property type="molecule type" value="Genomic_DNA"/>
</dbReference>
<feature type="region of interest" description="Disordered" evidence="1">
    <location>
        <begin position="547"/>
        <end position="863"/>
    </location>
</feature>
<dbReference type="Proteomes" id="UP000024635">
    <property type="component" value="Unassembled WGS sequence"/>
</dbReference>
<feature type="compositionally biased region" description="Low complexity" evidence="1">
    <location>
        <begin position="428"/>
        <end position="442"/>
    </location>
</feature>
<feature type="region of interest" description="Disordered" evidence="1">
    <location>
        <begin position="215"/>
        <end position="237"/>
    </location>
</feature>
<accession>A0A016VAI9</accession>
<feature type="region of interest" description="Disordered" evidence="1">
    <location>
        <begin position="1932"/>
        <end position="2077"/>
    </location>
</feature>
<feature type="region of interest" description="Disordered" evidence="1">
    <location>
        <begin position="44"/>
        <end position="71"/>
    </location>
</feature>
<evidence type="ECO:0000256" key="1">
    <source>
        <dbReference type="SAM" id="MobiDB-lite"/>
    </source>
</evidence>
<feature type="region of interest" description="Disordered" evidence="1">
    <location>
        <begin position="1025"/>
        <end position="1073"/>
    </location>
</feature>
<feature type="compositionally biased region" description="Polar residues" evidence="1">
    <location>
        <begin position="374"/>
        <end position="393"/>
    </location>
</feature>
<feature type="region of interest" description="Disordered" evidence="1">
    <location>
        <begin position="1304"/>
        <end position="1332"/>
    </location>
</feature>
<feature type="compositionally biased region" description="Low complexity" evidence="1">
    <location>
        <begin position="482"/>
        <end position="495"/>
    </location>
</feature>
<feature type="region of interest" description="Disordered" evidence="1">
    <location>
        <begin position="894"/>
        <end position="1002"/>
    </location>
</feature>
<feature type="compositionally biased region" description="Polar residues" evidence="1">
    <location>
        <begin position="1278"/>
        <end position="1289"/>
    </location>
</feature>
<feature type="compositionally biased region" description="Polar residues" evidence="1">
    <location>
        <begin position="1137"/>
        <end position="1169"/>
    </location>
</feature>
<feature type="compositionally biased region" description="Polar residues" evidence="1">
    <location>
        <begin position="443"/>
        <end position="481"/>
    </location>
</feature>
<feature type="region of interest" description="Disordered" evidence="1">
    <location>
        <begin position="1476"/>
        <end position="1502"/>
    </location>
</feature>